<keyword evidence="2" id="KW-1185">Reference proteome</keyword>
<evidence type="ECO:0000313" key="2">
    <source>
        <dbReference type="Proteomes" id="UP000308836"/>
    </source>
</evidence>
<evidence type="ECO:0000313" key="1">
    <source>
        <dbReference type="EMBL" id="TGY67132.1"/>
    </source>
</evidence>
<comment type="caution">
    <text evidence="1">The sequence shown here is derived from an EMBL/GenBank/DDBJ whole genome shotgun (WGS) entry which is preliminary data.</text>
</comment>
<organism evidence="1 2">
    <name type="scientific">Dubosiella muris</name>
    <dbReference type="NCBI Taxonomy" id="3038133"/>
    <lineage>
        <taxon>Bacteria</taxon>
        <taxon>Bacillati</taxon>
        <taxon>Bacillota</taxon>
        <taxon>Erysipelotrichia</taxon>
        <taxon>Erysipelotrichales</taxon>
        <taxon>Erysipelotrichaceae</taxon>
        <taxon>Dubosiella</taxon>
    </lineage>
</organism>
<dbReference type="EMBL" id="SRYG01000002">
    <property type="protein sequence ID" value="TGY67132.1"/>
    <property type="molecule type" value="Genomic_DNA"/>
</dbReference>
<reference evidence="1" key="1">
    <citation type="submission" date="2019-04" db="EMBL/GenBank/DDBJ databases">
        <title>Microbes associate with the intestines of laboratory mice.</title>
        <authorList>
            <person name="Navarre W."/>
            <person name="Wong E."/>
            <person name="Huang K."/>
            <person name="Tropini C."/>
            <person name="Ng K."/>
            <person name="Yu B."/>
        </authorList>
    </citation>
    <scope>NUCLEOTIDE SEQUENCE</scope>
    <source>
        <strain evidence="1">NM09_H32</strain>
    </source>
</reference>
<protein>
    <submittedName>
        <fullName evidence="1">Thioredoxin</fullName>
    </submittedName>
</protein>
<gene>
    <name evidence="1" type="ORF">E5336_01595</name>
</gene>
<dbReference type="Proteomes" id="UP000308836">
    <property type="component" value="Unassembled WGS sequence"/>
</dbReference>
<sequence length="114" mass="13031">MNKIHSKEEMNKVIAQPGIHMFLFTAPWCGDCIYIKPFLPALEKQFAGKMDFYELDRDECLGLAIELGIMGIPSFVAYENGRQISSFISSLRKTKEEIEHYFTETLNEGGKTEC</sequence>
<name>A0AC61RA74_9FIRM</name>
<accession>A0AC61RA74</accession>
<proteinExistence type="predicted"/>